<accession>K6VQK6</accession>
<dbReference type="PANTHER" id="PTHR43742:SF10">
    <property type="entry name" value="TRIMETHYLAMINE-N-OXIDE REDUCTASE 2"/>
    <property type="match status" value="1"/>
</dbReference>
<evidence type="ECO:0000256" key="4">
    <source>
        <dbReference type="ARBA" id="ARBA00022723"/>
    </source>
</evidence>
<evidence type="ECO:0000259" key="9">
    <source>
        <dbReference type="Pfam" id="PF18364"/>
    </source>
</evidence>
<evidence type="ECO:0000259" key="8">
    <source>
        <dbReference type="Pfam" id="PF01568"/>
    </source>
</evidence>
<feature type="domain" description="Molybdopterin dinucleotide-binding" evidence="8">
    <location>
        <begin position="658"/>
        <end position="782"/>
    </location>
</feature>
<dbReference type="GO" id="GO:0043546">
    <property type="term" value="F:molybdopterin cofactor binding"/>
    <property type="evidence" value="ECO:0007669"/>
    <property type="project" value="InterPro"/>
</dbReference>
<evidence type="ECO:0000256" key="3">
    <source>
        <dbReference type="ARBA" id="ARBA00022505"/>
    </source>
</evidence>
<dbReference type="CDD" id="cd02793">
    <property type="entry name" value="MopB_CT_DMSOR-BSOR-TMAOR"/>
    <property type="match status" value="1"/>
</dbReference>
<dbReference type="Gene3D" id="2.40.40.20">
    <property type="match status" value="1"/>
</dbReference>
<dbReference type="STRING" id="100225.SAMN05421595_0204"/>
<dbReference type="Pfam" id="PF00384">
    <property type="entry name" value="Molybdopterin"/>
    <property type="match status" value="1"/>
</dbReference>
<proteinExistence type="inferred from homology"/>
<dbReference type="GO" id="GO:0030288">
    <property type="term" value="C:outer membrane-bounded periplasmic space"/>
    <property type="evidence" value="ECO:0007669"/>
    <property type="project" value="TreeGrafter"/>
</dbReference>
<dbReference type="GO" id="GO:0009055">
    <property type="term" value="F:electron transfer activity"/>
    <property type="evidence" value="ECO:0007669"/>
    <property type="project" value="TreeGrafter"/>
</dbReference>
<reference evidence="10 11" key="1">
    <citation type="submission" date="2012-08" db="EMBL/GenBank/DDBJ databases">
        <title>Whole genome shotgun sequence of Austwickia chelonae NBRC 105200.</title>
        <authorList>
            <person name="Yoshida I."/>
            <person name="Hosoyama A."/>
            <person name="Tsuchikane K."/>
            <person name="Katsumata H."/>
            <person name="Ando Y."/>
            <person name="Ohji S."/>
            <person name="Hamada M."/>
            <person name="Tamura T."/>
            <person name="Yamazoe A."/>
            <person name="Yamazaki S."/>
            <person name="Fujita N."/>
        </authorList>
    </citation>
    <scope>NUCLEOTIDE SEQUENCE [LARGE SCALE GENOMIC DNA]</scope>
    <source>
        <strain evidence="10 11">NBRC 105200</strain>
    </source>
</reference>
<sequence>MPAPRVTGPHWQAAHWGTYQVGTNGSEITEVTPWSGDQDPSPLLGNLPGSVTHRSRVAGPSVRRGWWEDGPGPDPRRGTGRPGGSGPGDYLRVTWPELIDRLADELRRVVDTHGNAAVFGGSYGWASAGRFHHAQSQVHRFLNVLGGYTGSVDTYSTGALEVFLPRVACTEITATQDSVPYEQIVEHTRLWVAFGGVPVKNTGTNDGGTGDHPTRSALAGFLSAGGRLVGITPIGDDLPTGPGRVGRISTRPGSDTALILALCHTLLAEDLYDRAFVAGHTVGLDELSAGLHGEQDGVVKDADWAAPICGVPATTIRGLARDMAATRTLVTATWSLQRQEHGEMAIWAVVALGALLGQIGLPGGGFGFGYGSMNKPGLVGTPFRLPSLPQGANPVATRIPVASISELLLHPGRPIPYAGGTVVPPRIRLVYWAGGNPFHHHQDLNRLRRAFARPDTVVVHDPYWTATARHADIVIPSTTSAERADLTGSRHGGLLVAMAAAVPPFADARDDYDVFSALAEALGRGEQFTEGRSSAEWQRCLYEQWREDLAAGRVVDAGALDEGAIAAAGLSRTPDGRGLVVPGYDEFRARGVLRLPTGPPPALLTRWRDDPESFPLPTPSGRIELASTAIARLGLPDCPGLPSWLPPSEWAQDDRYPLHLIANQPASRLHSQLDHGATSRSSKVAGREPIRLHPEDAATRGILAGDLVRVFNGRGHCLAGAVLDDGLRPGVAQLATGAWYDPFSPDPATGQEDPRALAALDVHGNPNVLTADRGTSSMSQGCTGQWTMVDVERYDGPSRPVQAHAPMC</sequence>
<dbReference type="SUPFAM" id="SSF53706">
    <property type="entry name" value="Formate dehydrogenase/DMSO reductase, domains 1-3"/>
    <property type="match status" value="1"/>
</dbReference>
<feature type="domain" description="Molybdopterin oxidoreductase N-terminal" evidence="9">
    <location>
        <begin position="13"/>
        <end position="51"/>
    </location>
</feature>
<dbReference type="Gene3D" id="3.40.228.10">
    <property type="entry name" value="Dimethylsulfoxide Reductase, domain 2"/>
    <property type="match status" value="1"/>
</dbReference>
<dbReference type="SUPFAM" id="SSF50692">
    <property type="entry name" value="ADC-like"/>
    <property type="match status" value="1"/>
</dbReference>
<dbReference type="eggNOG" id="COG0243">
    <property type="taxonomic scope" value="Bacteria"/>
</dbReference>
<dbReference type="InterPro" id="IPR041460">
    <property type="entry name" value="Molybdopterin_N"/>
</dbReference>
<dbReference type="RefSeq" id="WP_006503746.1">
    <property type="nucleotide sequence ID" value="NZ_BAGZ01000017.1"/>
</dbReference>
<comment type="cofactor">
    <cofactor evidence="1">
        <name>Mo-bis(molybdopterin guanine dinucleotide)</name>
        <dbReference type="ChEBI" id="CHEBI:60539"/>
    </cofactor>
</comment>
<dbReference type="OrthoDB" id="7376058at2"/>
<dbReference type="EMBL" id="BAGZ01000017">
    <property type="protein sequence ID" value="GAB78989.1"/>
    <property type="molecule type" value="Genomic_DNA"/>
</dbReference>
<evidence type="ECO:0000259" key="7">
    <source>
        <dbReference type="Pfam" id="PF00384"/>
    </source>
</evidence>
<dbReference type="Gene3D" id="3.90.55.10">
    <property type="entry name" value="Dimethylsulfoxide Reductase, domain 3"/>
    <property type="match status" value="1"/>
</dbReference>
<dbReference type="Proteomes" id="UP000008495">
    <property type="component" value="Unassembled WGS sequence"/>
</dbReference>
<dbReference type="GO" id="GO:0030151">
    <property type="term" value="F:molybdenum ion binding"/>
    <property type="evidence" value="ECO:0007669"/>
    <property type="project" value="TreeGrafter"/>
</dbReference>
<dbReference type="InterPro" id="IPR009010">
    <property type="entry name" value="Asp_de-COase-like_dom_sf"/>
</dbReference>
<dbReference type="AlphaFoldDB" id="K6VQK6"/>
<dbReference type="InterPro" id="IPR006656">
    <property type="entry name" value="Mopterin_OxRdtase"/>
</dbReference>
<evidence type="ECO:0000313" key="10">
    <source>
        <dbReference type="EMBL" id="GAB78989.1"/>
    </source>
</evidence>
<dbReference type="GO" id="GO:0016491">
    <property type="term" value="F:oxidoreductase activity"/>
    <property type="evidence" value="ECO:0007669"/>
    <property type="project" value="UniProtKB-KW"/>
</dbReference>
<dbReference type="InterPro" id="IPR041954">
    <property type="entry name" value="CT_DMSOR/BSOR/TMAOR"/>
</dbReference>
<evidence type="ECO:0000313" key="11">
    <source>
        <dbReference type="Proteomes" id="UP000008495"/>
    </source>
</evidence>
<keyword evidence="4" id="KW-0479">Metal-binding</keyword>
<comment type="caution">
    <text evidence="10">The sequence shown here is derived from an EMBL/GenBank/DDBJ whole genome shotgun (WGS) entry which is preliminary data.</text>
</comment>
<dbReference type="PANTHER" id="PTHR43742">
    <property type="entry name" value="TRIMETHYLAMINE-N-OXIDE REDUCTASE"/>
    <property type="match status" value="1"/>
</dbReference>
<feature type="domain" description="Molybdopterin oxidoreductase" evidence="7">
    <location>
        <begin position="56"/>
        <end position="520"/>
    </location>
</feature>
<dbReference type="Pfam" id="PF18364">
    <property type="entry name" value="Molybdopterin_N"/>
    <property type="match status" value="1"/>
</dbReference>
<dbReference type="InterPro" id="IPR050612">
    <property type="entry name" value="Prok_Mopterin_Oxidored"/>
</dbReference>
<keyword evidence="5" id="KW-0560">Oxidoreductase</keyword>
<comment type="similarity">
    <text evidence="2">Belongs to the prokaryotic molybdopterin-containing oxidoreductase family.</text>
</comment>
<gene>
    <name evidence="10" type="ORF">AUCHE_17_02050</name>
</gene>
<evidence type="ECO:0000256" key="2">
    <source>
        <dbReference type="ARBA" id="ARBA00010312"/>
    </source>
</evidence>
<keyword evidence="11" id="KW-1185">Reference proteome</keyword>
<dbReference type="InterPro" id="IPR006657">
    <property type="entry name" value="MoPterin_dinucl-bd_dom"/>
</dbReference>
<evidence type="ECO:0000256" key="5">
    <source>
        <dbReference type="ARBA" id="ARBA00023002"/>
    </source>
</evidence>
<evidence type="ECO:0000256" key="6">
    <source>
        <dbReference type="SAM" id="MobiDB-lite"/>
    </source>
</evidence>
<name>K6VQK6_9MICO</name>
<dbReference type="Pfam" id="PF01568">
    <property type="entry name" value="Molydop_binding"/>
    <property type="match status" value="1"/>
</dbReference>
<protein>
    <submittedName>
        <fullName evidence="10">Putative biotin sulfoxide reductase</fullName>
    </submittedName>
</protein>
<dbReference type="Gene3D" id="3.40.50.740">
    <property type="match status" value="1"/>
</dbReference>
<keyword evidence="3" id="KW-0500">Molybdenum</keyword>
<feature type="region of interest" description="Disordered" evidence="6">
    <location>
        <begin position="34"/>
        <end position="90"/>
    </location>
</feature>
<evidence type="ECO:0000256" key="1">
    <source>
        <dbReference type="ARBA" id="ARBA00001942"/>
    </source>
</evidence>
<dbReference type="GO" id="GO:0009061">
    <property type="term" value="P:anaerobic respiration"/>
    <property type="evidence" value="ECO:0007669"/>
    <property type="project" value="TreeGrafter"/>
</dbReference>
<organism evidence="10 11">
    <name type="scientific">Austwickia chelonae NBRC 105200</name>
    <dbReference type="NCBI Taxonomy" id="1184607"/>
    <lineage>
        <taxon>Bacteria</taxon>
        <taxon>Bacillati</taxon>
        <taxon>Actinomycetota</taxon>
        <taxon>Actinomycetes</taxon>
        <taxon>Micrococcales</taxon>
        <taxon>Dermatophilaceae</taxon>
        <taxon>Austwickia</taxon>
    </lineage>
</organism>